<name>A0A1I7U7J2_9PELO</name>
<organism evidence="2 3">
    <name type="scientific">Caenorhabditis tropicalis</name>
    <dbReference type="NCBI Taxonomy" id="1561998"/>
    <lineage>
        <taxon>Eukaryota</taxon>
        <taxon>Metazoa</taxon>
        <taxon>Ecdysozoa</taxon>
        <taxon>Nematoda</taxon>
        <taxon>Chromadorea</taxon>
        <taxon>Rhabditida</taxon>
        <taxon>Rhabditina</taxon>
        <taxon>Rhabditomorpha</taxon>
        <taxon>Rhabditoidea</taxon>
        <taxon>Rhabditidae</taxon>
        <taxon>Peloderinae</taxon>
        <taxon>Caenorhabditis</taxon>
    </lineage>
</organism>
<keyword evidence="2" id="KW-1185">Reference proteome</keyword>
<dbReference type="Gene3D" id="1.20.58.390">
    <property type="entry name" value="Neurotransmitter-gated ion-channel transmembrane domain"/>
    <property type="match status" value="1"/>
</dbReference>
<dbReference type="eggNOG" id="KOG3644">
    <property type="taxonomic scope" value="Eukaryota"/>
</dbReference>
<keyword evidence="1" id="KW-0812">Transmembrane</keyword>
<feature type="transmembrane region" description="Helical" evidence="1">
    <location>
        <begin position="106"/>
        <end position="125"/>
    </location>
</feature>
<dbReference type="WBParaSite" id="Csp11.Scaffold629.g15644.t2">
    <property type="protein sequence ID" value="Csp11.Scaffold629.g15644.t2"/>
    <property type="gene ID" value="Csp11.Scaffold629.g15644"/>
</dbReference>
<evidence type="ECO:0000313" key="3">
    <source>
        <dbReference type="WBParaSite" id="Csp11.Scaffold629.g15644.t2"/>
    </source>
</evidence>
<reference evidence="3" key="1">
    <citation type="submission" date="2016-11" db="UniProtKB">
        <authorList>
            <consortium name="WormBaseParasite"/>
        </authorList>
    </citation>
    <scope>IDENTIFICATION</scope>
</reference>
<keyword evidence="1" id="KW-1133">Transmembrane helix</keyword>
<protein>
    <submittedName>
        <fullName evidence="3">Neur_chan_LBD domain-containing protein</fullName>
    </submittedName>
</protein>
<feature type="transmembrane region" description="Helical" evidence="1">
    <location>
        <begin position="131"/>
        <end position="149"/>
    </location>
</feature>
<accession>A0A1I7U7J2</accession>
<sequence length="228" mass="26321">MPNTLQDYRLIIQEDGNMTLSQRIKQMIPCQIESDKHPFSNTSCTLEWKYLNVADYQKVIIESTNVTDSVETKYSGSLLLETVKFELTKDEDPSLVYSFTQNPQDLLINFFLPSLLFLIPPWLTLLLGPMAITRCCILMTSLILLSMHYHSSIPIVLGATGVNAISIWKLFTYFFVISIVIELIIITLFASMGRSKTCCFAKRRSAKYEMEPLYEEMNDLRQRKTRFD</sequence>
<dbReference type="AlphaFoldDB" id="A0A1I7U7J2"/>
<dbReference type="Proteomes" id="UP000095282">
    <property type="component" value="Unplaced"/>
</dbReference>
<evidence type="ECO:0000256" key="1">
    <source>
        <dbReference type="SAM" id="Phobius"/>
    </source>
</evidence>
<proteinExistence type="predicted"/>
<dbReference type="STRING" id="1561998.A0A1I7U7J2"/>
<dbReference type="InterPro" id="IPR038050">
    <property type="entry name" value="Neuro_actylchol_rec"/>
</dbReference>
<evidence type="ECO:0000313" key="2">
    <source>
        <dbReference type="Proteomes" id="UP000095282"/>
    </source>
</evidence>
<keyword evidence="1" id="KW-0472">Membrane</keyword>
<feature type="transmembrane region" description="Helical" evidence="1">
    <location>
        <begin position="170"/>
        <end position="192"/>
    </location>
</feature>